<dbReference type="EMBL" id="CP025791">
    <property type="protein sequence ID" value="AUP80025.1"/>
    <property type="molecule type" value="Genomic_DNA"/>
</dbReference>
<dbReference type="Pfam" id="PF13618">
    <property type="entry name" value="Gluconate_2-dh3"/>
    <property type="match status" value="1"/>
</dbReference>
<organism evidence="1 2">
    <name type="scientific">Flavivirga eckloniae</name>
    <dbReference type="NCBI Taxonomy" id="1803846"/>
    <lineage>
        <taxon>Bacteria</taxon>
        <taxon>Pseudomonadati</taxon>
        <taxon>Bacteroidota</taxon>
        <taxon>Flavobacteriia</taxon>
        <taxon>Flavobacteriales</taxon>
        <taxon>Flavobacteriaceae</taxon>
        <taxon>Flavivirga</taxon>
    </lineage>
</organism>
<accession>A0A2K9PSJ5</accession>
<evidence type="ECO:0000313" key="2">
    <source>
        <dbReference type="Proteomes" id="UP000235826"/>
    </source>
</evidence>
<gene>
    <name evidence="1" type="ORF">C1H87_15465</name>
</gene>
<name>A0A2K9PSJ5_9FLAO</name>
<dbReference type="PROSITE" id="PS51257">
    <property type="entry name" value="PROKAR_LIPOPROTEIN"/>
    <property type="match status" value="1"/>
</dbReference>
<dbReference type="OrthoDB" id="6385145at2"/>
<reference evidence="1 2" key="1">
    <citation type="submission" date="2018-01" db="EMBL/GenBank/DDBJ databases">
        <title>Complete genome sequence of Flavivirga eckloniae ECD14 isolated from seaweed Ecklonia cava.</title>
        <authorList>
            <person name="Lee J.H."/>
            <person name="Baik K.S."/>
            <person name="Seong C.N."/>
        </authorList>
    </citation>
    <scope>NUCLEOTIDE SEQUENCE [LARGE SCALE GENOMIC DNA]</scope>
    <source>
        <strain evidence="1 2">ECD14</strain>
    </source>
</reference>
<evidence type="ECO:0000313" key="1">
    <source>
        <dbReference type="EMBL" id="AUP80025.1"/>
    </source>
</evidence>
<sequence length="201" mass="22568">MNRRDALKGLGLTLGYSIATSSVMSLLQSCKTEAKLWTPKFLSIDEGIVVKNLIDIILPKTKTIPGALDLNIPEFIDLFINTSYNEKEQKKFKKRIATVINALNIPEEGVSALQHNAYDALLAKYLKIPKQQRLIYEKEKDKSNTDAIIYKTLTDLRDTSVWAFRNSEQIGEHVLAYDPIPGVQIGCAPLEETTKGKSWSL</sequence>
<dbReference type="InterPro" id="IPR027056">
    <property type="entry name" value="Gluconate_2DH_su3"/>
</dbReference>
<proteinExistence type="predicted"/>
<dbReference type="RefSeq" id="WP_102756677.1">
    <property type="nucleotide sequence ID" value="NZ_CP025791.1"/>
</dbReference>
<dbReference type="AlphaFoldDB" id="A0A2K9PSJ5"/>
<keyword evidence="2" id="KW-1185">Reference proteome</keyword>
<dbReference type="Proteomes" id="UP000235826">
    <property type="component" value="Chromosome"/>
</dbReference>
<evidence type="ECO:0008006" key="3">
    <source>
        <dbReference type="Google" id="ProtNLM"/>
    </source>
</evidence>
<protein>
    <recommendedName>
        <fullName evidence="3">Gluconate 2-dehydrogenase subunit 3 family protein</fullName>
    </recommendedName>
</protein>
<dbReference type="KEGG" id="fek:C1H87_15465"/>